<feature type="compositionally biased region" description="Polar residues" evidence="1">
    <location>
        <begin position="69"/>
        <end position="78"/>
    </location>
</feature>
<name>A0A9P7BTD7_RHIOR</name>
<dbReference type="OrthoDB" id="5430106at2759"/>
<gene>
    <name evidence="2" type="ORF">G6F64_005352</name>
</gene>
<evidence type="ECO:0000313" key="3">
    <source>
        <dbReference type="Proteomes" id="UP000716291"/>
    </source>
</evidence>
<feature type="region of interest" description="Disordered" evidence="1">
    <location>
        <begin position="1"/>
        <end position="129"/>
    </location>
</feature>
<organism evidence="2 3">
    <name type="scientific">Rhizopus oryzae</name>
    <name type="common">Mucormycosis agent</name>
    <name type="synonym">Rhizopus arrhizus var. delemar</name>
    <dbReference type="NCBI Taxonomy" id="64495"/>
    <lineage>
        <taxon>Eukaryota</taxon>
        <taxon>Fungi</taxon>
        <taxon>Fungi incertae sedis</taxon>
        <taxon>Mucoromycota</taxon>
        <taxon>Mucoromycotina</taxon>
        <taxon>Mucoromycetes</taxon>
        <taxon>Mucorales</taxon>
        <taxon>Mucorineae</taxon>
        <taxon>Rhizopodaceae</taxon>
        <taxon>Rhizopus</taxon>
    </lineage>
</organism>
<dbReference type="EMBL" id="JAANQT010000646">
    <property type="protein sequence ID" value="KAG1309382.1"/>
    <property type="molecule type" value="Genomic_DNA"/>
</dbReference>
<comment type="caution">
    <text evidence="2">The sequence shown here is derived from an EMBL/GenBank/DDBJ whole genome shotgun (WGS) entry which is preliminary data.</text>
</comment>
<evidence type="ECO:0000313" key="2">
    <source>
        <dbReference type="EMBL" id="KAG1309382.1"/>
    </source>
</evidence>
<reference evidence="2" key="1">
    <citation type="journal article" date="2020" name="Microb. Genom.">
        <title>Genetic diversity of clinical and environmental Mucorales isolates obtained from an investigation of mucormycosis cases among solid organ transplant recipients.</title>
        <authorList>
            <person name="Nguyen M.H."/>
            <person name="Kaul D."/>
            <person name="Muto C."/>
            <person name="Cheng S.J."/>
            <person name="Richter R.A."/>
            <person name="Bruno V.M."/>
            <person name="Liu G."/>
            <person name="Beyhan S."/>
            <person name="Sundermann A.J."/>
            <person name="Mounaud S."/>
            <person name="Pasculle A.W."/>
            <person name="Nierman W.C."/>
            <person name="Driscoll E."/>
            <person name="Cumbie R."/>
            <person name="Clancy C.J."/>
            <person name="Dupont C.L."/>
        </authorList>
    </citation>
    <scope>NUCLEOTIDE SEQUENCE</scope>
    <source>
        <strain evidence="2">GL11</strain>
    </source>
</reference>
<dbReference type="AlphaFoldDB" id="A0A9P7BTD7"/>
<proteinExistence type="predicted"/>
<keyword evidence="3" id="KW-1185">Reference proteome</keyword>
<accession>A0A9P7BTD7</accession>
<feature type="compositionally biased region" description="Basic residues" evidence="1">
    <location>
        <begin position="34"/>
        <end position="48"/>
    </location>
</feature>
<feature type="compositionally biased region" description="Basic and acidic residues" evidence="1">
    <location>
        <begin position="80"/>
        <end position="92"/>
    </location>
</feature>
<sequence>MGEHKKPNKKFAVGDVPPSPSTSTGNKKSNTNTTRHHVKRRSNGRAHVNKLAPVTNKTEEKPIKRSHSNKSLNRLSISTTKEENNKETTSIREEEEEEEVEEEVEEEENKMHLRSQFVENSNNNSKQLRTQQKLLLQKEQSAIQDENSPSHPKNMLRLTREIERMIY</sequence>
<dbReference type="Proteomes" id="UP000716291">
    <property type="component" value="Unassembled WGS sequence"/>
</dbReference>
<feature type="compositionally biased region" description="Acidic residues" evidence="1">
    <location>
        <begin position="93"/>
        <end position="108"/>
    </location>
</feature>
<evidence type="ECO:0000256" key="1">
    <source>
        <dbReference type="SAM" id="MobiDB-lite"/>
    </source>
</evidence>
<feature type="compositionally biased region" description="Low complexity" evidence="1">
    <location>
        <begin position="21"/>
        <end position="33"/>
    </location>
</feature>
<protein>
    <submittedName>
        <fullName evidence="2">Uncharacterized protein</fullName>
    </submittedName>
</protein>